<dbReference type="AlphaFoldDB" id="A0AAV2H4T6"/>
<dbReference type="Proteomes" id="UP001497497">
    <property type="component" value="Unassembled WGS sequence"/>
</dbReference>
<keyword evidence="2" id="KW-0378">Hydrolase</keyword>
<evidence type="ECO:0000256" key="2">
    <source>
        <dbReference type="ARBA" id="ARBA00022801"/>
    </source>
</evidence>
<name>A0AAV2H4T6_LYMST</name>
<dbReference type="InterPro" id="IPR013094">
    <property type="entry name" value="AB_hydrolase_3"/>
</dbReference>
<reference evidence="5 6" key="1">
    <citation type="submission" date="2024-04" db="EMBL/GenBank/DDBJ databases">
        <authorList>
            <consortium name="Genoscope - CEA"/>
            <person name="William W."/>
        </authorList>
    </citation>
    <scope>NUCLEOTIDE SEQUENCE [LARGE SCALE GENOMIC DNA]</scope>
</reference>
<dbReference type="PIRSF" id="PIRSF037251">
    <property type="entry name" value="Arylacetamide_deacetylase"/>
    <property type="match status" value="1"/>
</dbReference>
<keyword evidence="3" id="KW-0732">Signal</keyword>
<dbReference type="PANTHER" id="PTHR48081">
    <property type="entry name" value="AB HYDROLASE SUPERFAMILY PROTEIN C4A8.06C"/>
    <property type="match status" value="1"/>
</dbReference>
<gene>
    <name evidence="5" type="ORF">GSLYS_00002785001</name>
</gene>
<keyword evidence="6" id="KW-1185">Reference proteome</keyword>
<comment type="caution">
    <text evidence="5">The sequence shown here is derived from an EMBL/GenBank/DDBJ whole genome shotgun (WGS) entry which is preliminary data.</text>
</comment>
<organism evidence="5 6">
    <name type="scientific">Lymnaea stagnalis</name>
    <name type="common">Great pond snail</name>
    <name type="synonym">Helix stagnalis</name>
    <dbReference type="NCBI Taxonomy" id="6523"/>
    <lineage>
        <taxon>Eukaryota</taxon>
        <taxon>Metazoa</taxon>
        <taxon>Spiralia</taxon>
        <taxon>Lophotrochozoa</taxon>
        <taxon>Mollusca</taxon>
        <taxon>Gastropoda</taxon>
        <taxon>Heterobranchia</taxon>
        <taxon>Euthyneura</taxon>
        <taxon>Panpulmonata</taxon>
        <taxon>Hygrophila</taxon>
        <taxon>Lymnaeoidea</taxon>
        <taxon>Lymnaeidae</taxon>
        <taxon>Lymnaea</taxon>
    </lineage>
</organism>
<feature type="chain" id="PRO_5044021968" description="Alpha/beta hydrolase fold-3 domain-containing protein" evidence="3">
    <location>
        <begin position="18"/>
        <end position="405"/>
    </location>
</feature>
<feature type="signal peptide" evidence="3">
    <location>
        <begin position="1"/>
        <end position="17"/>
    </location>
</feature>
<accession>A0AAV2H4T6</accession>
<dbReference type="InterPro" id="IPR050300">
    <property type="entry name" value="GDXG_lipolytic_enzyme"/>
</dbReference>
<comment type="similarity">
    <text evidence="1">Belongs to the 'GDXG' lipolytic enzyme family.</text>
</comment>
<evidence type="ECO:0000313" key="5">
    <source>
        <dbReference type="EMBL" id="CAL1528615.1"/>
    </source>
</evidence>
<evidence type="ECO:0000256" key="3">
    <source>
        <dbReference type="SAM" id="SignalP"/>
    </source>
</evidence>
<evidence type="ECO:0000259" key="4">
    <source>
        <dbReference type="Pfam" id="PF07859"/>
    </source>
</evidence>
<dbReference type="InterPro" id="IPR029058">
    <property type="entry name" value="AB_hydrolase_fold"/>
</dbReference>
<feature type="domain" description="Alpha/beta hydrolase fold-3" evidence="4">
    <location>
        <begin position="104"/>
        <end position="251"/>
    </location>
</feature>
<dbReference type="GO" id="GO:0016020">
    <property type="term" value="C:membrane"/>
    <property type="evidence" value="ECO:0007669"/>
    <property type="project" value="InterPro"/>
</dbReference>
<evidence type="ECO:0000313" key="6">
    <source>
        <dbReference type="Proteomes" id="UP001497497"/>
    </source>
</evidence>
<dbReference type="EMBL" id="CAXITT010000035">
    <property type="protein sequence ID" value="CAL1528615.1"/>
    <property type="molecule type" value="Genomic_DNA"/>
</dbReference>
<dbReference type="PANTHER" id="PTHR48081:SF8">
    <property type="entry name" value="ALPHA_BETA HYDROLASE FOLD-3 DOMAIN-CONTAINING PROTEIN-RELATED"/>
    <property type="match status" value="1"/>
</dbReference>
<protein>
    <recommendedName>
        <fullName evidence="4">Alpha/beta hydrolase fold-3 domain-containing protein</fullName>
    </recommendedName>
</protein>
<sequence>MTLLTAGLVILISYSLYTPLPSEINEPGLARTYIAAFKTANFLAYTVELFTTFHHVNVIRWLVNVVYSPVLTRYSDITVENLNFNGIPVRLYRPSSVTDLTPCIVYFHGGGWILFSVDTYDLLTSELSRSTNTIVIAVDYRKPPEYPYPYPFDDCLRATQHVLQNGQQYLIDVNRVAVAGDGAGGNLAAAVALRLSEEDPTYTPHIKLQVLIQPALQALSFDTPSYRQNAVNTLVGRTQMILFWCHYLDVQPTQGTINSFQSNQHLSPSIKNSIYSLYISELQLPECIKINYIPSSLARHCPDYDKQLAQKLESKVVDPFLSPLMADNLSKLPRAYVLVSEYDVLRDDGLLYASRLRQANVPVVLRYVRDQMQGFMAPAMFSDYFKFTAANVTWYEVYEYINLNL</sequence>
<dbReference type="SUPFAM" id="SSF53474">
    <property type="entry name" value="alpha/beta-Hydrolases"/>
    <property type="match status" value="1"/>
</dbReference>
<dbReference type="Gene3D" id="3.40.50.1820">
    <property type="entry name" value="alpha/beta hydrolase"/>
    <property type="match status" value="1"/>
</dbReference>
<proteinExistence type="inferred from homology"/>
<dbReference type="InterPro" id="IPR017157">
    <property type="entry name" value="Arylacetamide_deacetylase"/>
</dbReference>
<dbReference type="GO" id="GO:0052689">
    <property type="term" value="F:carboxylic ester hydrolase activity"/>
    <property type="evidence" value="ECO:0007669"/>
    <property type="project" value="InterPro"/>
</dbReference>
<evidence type="ECO:0000256" key="1">
    <source>
        <dbReference type="ARBA" id="ARBA00010515"/>
    </source>
</evidence>
<dbReference type="Pfam" id="PF07859">
    <property type="entry name" value="Abhydrolase_3"/>
    <property type="match status" value="2"/>
</dbReference>
<feature type="domain" description="Alpha/beta hydrolase fold-3" evidence="4">
    <location>
        <begin position="306"/>
        <end position="376"/>
    </location>
</feature>